<dbReference type="GO" id="GO:0050265">
    <property type="term" value="F:RNA uridylyltransferase activity"/>
    <property type="evidence" value="ECO:0007669"/>
    <property type="project" value="TreeGrafter"/>
</dbReference>
<evidence type="ECO:0000256" key="2">
    <source>
        <dbReference type="ARBA" id="ARBA00001946"/>
    </source>
</evidence>
<proteinExistence type="predicted"/>
<dbReference type="Gene3D" id="1.10.1410.10">
    <property type="match status" value="1"/>
</dbReference>
<dbReference type="InterPro" id="IPR002058">
    <property type="entry name" value="PAP_assoc"/>
</dbReference>
<evidence type="ECO:0000259" key="7">
    <source>
        <dbReference type="Pfam" id="PF22600"/>
    </source>
</evidence>
<accession>A0A9J6FIG4</accession>
<evidence type="ECO:0000256" key="5">
    <source>
        <dbReference type="ARBA" id="ARBA00022842"/>
    </source>
</evidence>
<keyword evidence="3" id="KW-0808">Transferase</keyword>
<dbReference type="EMBL" id="JABSTR010000001">
    <property type="protein sequence ID" value="KAH9362842.1"/>
    <property type="molecule type" value="Genomic_DNA"/>
</dbReference>
<evidence type="ECO:0008006" key="10">
    <source>
        <dbReference type="Google" id="ProtNLM"/>
    </source>
</evidence>
<dbReference type="GO" id="GO:1990817">
    <property type="term" value="F:poly(A) RNA polymerase activity"/>
    <property type="evidence" value="ECO:0007669"/>
    <property type="project" value="UniProtKB-ARBA"/>
</dbReference>
<dbReference type="GO" id="GO:0046872">
    <property type="term" value="F:metal ion binding"/>
    <property type="evidence" value="ECO:0007669"/>
    <property type="project" value="UniProtKB-KW"/>
</dbReference>
<keyword evidence="4" id="KW-0479">Metal-binding</keyword>
<feature type="domain" description="Poly(A) RNA polymerase mitochondrial-like central palm" evidence="7">
    <location>
        <begin position="3"/>
        <end position="130"/>
    </location>
</feature>
<evidence type="ECO:0000256" key="3">
    <source>
        <dbReference type="ARBA" id="ARBA00022679"/>
    </source>
</evidence>
<dbReference type="CDD" id="cd05402">
    <property type="entry name" value="NT_PAP_TUTase"/>
    <property type="match status" value="1"/>
</dbReference>
<evidence type="ECO:0000259" key="6">
    <source>
        <dbReference type="Pfam" id="PF03828"/>
    </source>
</evidence>
<reference evidence="8 9" key="1">
    <citation type="journal article" date="2020" name="Cell">
        <title>Large-Scale Comparative Analyses of Tick Genomes Elucidate Their Genetic Diversity and Vector Capacities.</title>
        <authorList>
            <consortium name="Tick Genome and Microbiome Consortium (TIGMIC)"/>
            <person name="Jia N."/>
            <person name="Wang J."/>
            <person name="Shi W."/>
            <person name="Du L."/>
            <person name="Sun Y."/>
            <person name="Zhan W."/>
            <person name="Jiang J.F."/>
            <person name="Wang Q."/>
            <person name="Zhang B."/>
            <person name="Ji P."/>
            <person name="Bell-Sakyi L."/>
            <person name="Cui X.M."/>
            <person name="Yuan T.T."/>
            <person name="Jiang B.G."/>
            <person name="Yang W.F."/>
            <person name="Lam T.T."/>
            <person name="Chang Q.C."/>
            <person name="Ding S.J."/>
            <person name="Wang X.J."/>
            <person name="Zhu J.G."/>
            <person name="Ruan X.D."/>
            <person name="Zhao L."/>
            <person name="Wei J.T."/>
            <person name="Ye R.Z."/>
            <person name="Que T.C."/>
            <person name="Du C.H."/>
            <person name="Zhou Y.H."/>
            <person name="Cheng J.X."/>
            <person name="Dai P.F."/>
            <person name="Guo W.B."/>
            <person name="Han X.H."/>
            <person name="Huang E.J."/>
            <person name="Li L.F."/>
            <person name="Wei W."/>
            <person name="Gao Y.C."/>
            <person name="Liu J.Z."/>
            <person name="Shao H.Z."/>
            <person name="Wang X."/>
            <person name="Wang C.C."/>
            <person name="Yang T.C."/>
            <person name="Huo Q.B."/>
            <person name="Li W."/>
            <person name="Chen H.Y."/>
            <person name="Chen S.E."/>
            <person name="Zhou L.G."/>
            <person name="Ni X.B."/>
            <person name="Tian J.H."/>
            <person name="Sheng Y."/>
            <person name="Liu T."/>
            <person name="Pan Y.S."/>
            <person name="Xia L.Y."/>
            <person name="Li J."/>
            <person name="Zhao F."/>
            <person name="Cao W.C."/>
        </authorList>
    </citation>
    <scope>NUCLEOTIDE SEQUENCE [LARGE SCALE GENOMIC DNA]</scope>
    <source>
        <strain evidence="8">HaeL-2018</strain>
    </source>
</reference>
<evidence type="ECO:0000256" key="1">
    <source>
        <dbReference type="ARBA" id="ARBA00001936"/>
    </source>
</evidence>
<evidence type="ECO:0000313" key="8">
    <source>
        <dbReference type="EMBL" id="KAH9362842.1"/>
    </source>
</evidence>
<comment type="cofactor">
    <cofactor evidence="1">
        <name>Mn(2+)</name>
        <dbReference type="ChEBI" id="CHEBI:29035"/>
    </cofactor>
</comment>
<dbReference type="InterPro" id="IPR054708">
    <property type="entry name" value="MTPAP-like_central"/>
</dbReference>
<dbReference type="Gene3D" id="3.30.460.10">
    <property type="entry name" value="Beta Polymerase, domain 2"/>
    <property type="match status" value="1"/>
</dbReference>
<name>A0A9J6FIG4_HAELO</name>
<gene>
    <name evidence="8" type="ORF">HPB48_015195</name>
</gene>
<dbReference type="SUPFAM" id="SSF81301">
    <property type="entry name" value="Nucleotidyltransferase"/>
    <property type="match status" value="1"/>
</dbReference>
<dbReference type="Proteomes" id="UP000821853">
    <property type="component" value="Chromosome 1"/>
</dbReference>
<dbReference type="GO" id="GO:0031123">
    <property type="term" value="P:RNA 3'-end processing"/>
    <property type="evidence" value="ECO:0007669"/>
    <property type="project" value="TreeGrafter"/>
</dbReference>
<evidence type="ECO:0000313" key="9">
    <source>
        <dbReference type="Proteomes" id="UP000821853"/>
    </source>
</evidence>
<keyword evidence="9" id="KW-1185">Reference proteome</keyword>
<dbReference type="SUPFAM" id="SSF81631">
    <property type="entry name" value="PAP/OAS1 substrate-binding domain"/>
    <property type="match status" value="1"/>
</dbReference>
<dbReference type="PANTHER" id="PTHR12271:SF66">
    <property type="entry name" value="TERMINAL URIDYLYLTRANSFERASE TAILOR"/>
    <property type="match status" value="1"/>
</dbReference>
<dbReference type="OMA" id="DATSHAC"/>
<protein>
    <recommendedName>
        <fullName evidence="10">PAP-associated domain-containing protein</fullName>
    </recommendedName>
</protein>
<comment type="caution">
    <text evidence="8">The sequence shown here is derived from an EMBL/GenBank/DDBJ whole genome shotgun (WGS) entry which is preliminary data.</text>
</comment>
<dbReference type="AlphaFoldDB" id="A0A9J6FIG4"/>
<organism evidence="8 9">
    <name type="scientific">Haemaphysalis longicornis</name>
    <name type="common">Bush tick</name>
    <dbReference type="NCBI Taxonomy" id="44386"/>
    <lineage>
        <taxon>Eukaryota</taxon>
        <taxon>Metazoa</taxon>
        <taxon>Ecdysozoa</taxon>
        <taxon>Arthropoda</taxon>
        <taxon>Chelicerata</taxon>
        <taxon>Arachnida</taxon>
        <taxon>Acari</taxon>
        <taxon>Parasitiformes</taxon>
        <taxon>Ixodida</taxon>
        <taxon>Ixodoidea</taxon>
        <taxon>Ixodidae</taxon>
        <taxon>Haemaphysalinae</taxon>
        <taxon>Haemaphysalis</taxon>
    </lineage>
</organism>
<feature type="domain" description="PAP-associated" evidence="6">
    <location>
        <begin position="226"/>
        <end position="275"/>
    </location>
</feature>
<dbReference type="PANTHER" id="PTHR12271">
    <property type="entry name" value="POLY A POLYMERASE CID PAP -RELATED"/>
    <property type="match status" value="1"/>
</dbReference>
<keyword evidence="5" id="KW-0460">Magnesium</keyword>
<dbReference type="VEuPathDB" id="VectorBase:HLOH_062489"/>
<dbReference type="Pfam" id="PF22600">
    <property type="entry name" value="MTPAP-like_central"/>
    <property type="match status" value="1"/>
</dbReference>
<dbReference type="InterPro" id="IPR043519">
    <property type="entry name" value="NT_sf"/>
</dbReference>
<evidence type="ECO:0000256" key="4">
    <source>
        <dbReference type="ARBA" id="ARBA00022723"/>
    </source>
</evidence>
<sequence length="275" mass="31896">MNACALKPQDEADRQDVLHKLQSLIRESHKDAKLTLYGSSCNGFGLVRCDLDICLTFNSSKDGKDISHVRMIKYLARKFYKHPELKEVIAITNAKVPIVKLFHVPSGLEADISLYNRLAQQNTRLLKTYSNIDNRVRELGYTLKRFVKTCDICDASRGSLSSYAYILMALYYLQQRKPPVIPVLQELYPEGEAKPEVIIEGWNAWFFEDVDRLQGVWNEFGQNNESVGELWLGMLCFYTEEFNFKKHVVCIRQKAPLTKREKMWTRRCIAIEDPF</sequence>
<dbReference type="OrthoDB" id="407432at2759"/>
<comment type="cofactor">
    <cofactor evidence="2">
        <name>Mg(2+)</name>
        <dbReference type="ChEBI" id="CHEBI:18420"/>
    </cofactor>
</comment>
<dbReference type="Pfam" id="PF03828">
    <property type="entry name" value="PAP_assoc"/>
    <property type="match status" value="1"/>
</dbReference>